<dbReference type="InterPro" id="IPR001347">
    <property type="entry name" value="SIS_dom"/>
</dbReference>
<comment type="caution">
    <text evidence="2">The sequence shown here is derived from an EMBL/GenBank/DDBJ whole genome shotgun (WGS) entry which is preliminary data.</text>
</comment>
<dbReference type="PROSITE" id="PS51071">
    <property type="entry name" value="HTH_RPIR"/>
    <property type="match status" value="1"/>
</dbReference>
<evidence type="ECO:0000313" key="2">
    <source>
        <dbReference type="EMBL" id="KAA9394736.1"/>
    </source>
</evidence>
<dbReference type="GO" id="GO:1901135">
    <property type="term" value="P:carbohydrate derivative metabolic process"/>
    <property type="evidence" value="ECO:0007669"/>
    <property type="project" value="InterPro"/>
</dbReference>
<feature type="domain" description="HTH rpiR-type" evidence="1">
    <location>
        <begin position="3"/>
        <end position="79"/>
    </location>
</feature>
<dbReference type="InterPro" id="IPR036388">
    <property type="entry name" value="WH-like_DNA-bd_sf"/>
</dbReference>
<dbReference type="InterPro" id="IPR047640">
    <property type="entry name" value="RpiR-like"/>
</dbReference>
<organism evidence="2 3">
    <name type="scientific">Kocuria coralli</name>
    <dbReference type="NCBI Taxonomy" id="1461025"/>
    <lineage>
        <taxon>Bacteria</taxon>
        <taxon>Bacillati</taxon>
        <taxon>Actinomycetota</taxon>
        <taxon>Actinomycetes</taxon>
        <taxon>Micrococcales</taxon>
        <taxon>Micrococcaceae</taxon>
        <taxon>Kocuria</taxon>
    </lineage>
</organism>
<protein>
    <submittedName>
        <fullName evidence="2">MurR/RpiR family transcriptional regulator</fullName>
    </submittedName>
</protein>
<dbReference type="OrthoDB" id="3237351at2"/>
<dbReference type="Pfam" id="PF01380">
    <property type="entry name" value="SIS"/>
    <property type="match status" value="1"/>
</dbReference>
<dbReference type="GO" id="GO:0003677">
    <property type="term" value="F:DNA binding"/>
    <property type="evidence" value="ECO:0007669"/>
    <property type="project" value="InterPro"/>
</dbReference>
<proteinExistence type="predicted"/>
<dbReference type="SUPFAM" id="SSF46689">
    <property type="entry name" value="Homeodomain-like"/>
    <property type="match status" value="1"/>
</dbReference>
<dbReference type="InterPro" id="IPR009057">
    <property type="entry name" value="Homeodomain-like_sf"/>
</dbReference>
<dbReference type="InterPro" id="IPR046348">
    <property type="entry name" value="SIS_dom_sf"/>
</dbReference>
<name>A0A5J5L0Z5_9MICC</name>
<dbReference type="Gene3D" id="1.10.10.10">
    <property type="entry name" value="Winged helix-like DNA-binding domain superfamily/Winged helix DNA-binding domain"/>
    <property type="match status" value="1"/>
</dbReference>
<dbReference type="EMBL" id="SZWF01000005">
    <property type="protein sequence ID" value="KAA9394736.1"/>
    <property type="molecule type" value="Genomic_DNA"/>
</dbReference>
<dbReference type="SUPFAM" id="SSF53697">
    <property type="entry name" value="SIS domain"/>
    <property type="match status" value="1"/>
</dbReference>
<reference evidence="2 3" key="1">
    <citation type="submission" date="2019-05" db="EMBL/GenBank/DDBJ databases">
        <title>Kocuria coralli sp. nov., a novel actinobacterium isolated from coral reef seawater.</title>
        <authorList>
            <person name="Li J."/>
        </authorList>
    </citation>
    <scope>NUCLEOTIDE SEQUENCE [LARGE SCALE GENOMIC DNA]</scope>
    <source>
        <strain evidence="2 3">SCSIO 13007</strain>
    </source>
</reference>
<dbReference type="InterPro" id="IPR000281">
    <property type="entry name" value="HTH_RpiR"/>
</dbReference>
<dbReference type="GO" id="GO:0097367">
    <property type="term" value="F:carbohydrate derivative binding"/>
    <property type="evidence" value="ECO:0007669"/>
    <property type="project" value="InterPro"/>
</dbReference>
<dbReference type="AlphaFoldDB" id="A0A5J5L0Z5"/>
<dbReference type="RefSeq" id="WP_158033407.1">
    <property type="nucleotide sequence ID" value="NZ_ML708614.1"/>
</dbReference>
<accession>A0A5J5L0Z5</accession>
<dbReference type="Pfam" id="PF01418">
    <property type="entry name" value="HTH_6"/>
    <property type="match status" value="1"/>
</dbReference>
<keyword evidence="3" id="KW-1185">Reference proteome</keyword>
<dbReference type="PANTHER" id="PTHR30514">
    <property type="entry name" value="GLUCOKINASE"/>
    <property type="match status" value="1"/>
</dbReference>
<gene>
    <name evidence="2" type="ORF">FCK90_06105</name>
</gene>
<dbReference type="Proteomes" id="UP000325957">
    <property type="component" value="Unassembled WGS sequence"/>
</dbReference>
<dbReference type="PANTHER" id="PTHR30514:SF18">
    <property type="entry name" value="RPIR-FAMILY TRANSCRIPTIONAL REGULATOR"/>
    <property type="match status" value="1"/>
</dbReference>
<dbReference type="Gene3D" id="3.40.50.10490">
    <property type="entry name" value="Glucose-6-phosphate isomerase like protein, domain 1"/>
    <property type="match status" value="1"/>
</dbReference>
<evidence type="ECO:0000313" key="3">
    <source>
        <dbReference type="Proteomes" id="UP000325957"/>
    </source>
</evidence>
<dbReference type="GO" id="GO:0003700">
    <property type="term" value="F:DNA-binding transcription factor activity"/>
    <property type="evidence" value="ECO:0007669"/>
    <property type="project" value="InterPro"/>
</dbReference>
<sequence>MKQQIADRITAGYARLTPQEQRAADVVLAHLDDLAVYSSAELAEVAGVSRATFSRLYRHLGFESSSEVKELARMRRYQGVPVPAAVAAGTEAGATEHVADERRNLEAVFTPERTDRLEEAAQAILRARQILVIGWRNSYPVALHLRTQLQQARPGVRMAPAPGQTLSEELMDVGPEDLVVAVGFRRRPRVFEAALHGCGLAGVPVLLIADGTARALAGSVRYWLECPVDRAGAFDSYATAFSLVAWLADAVLRDGGEPAAERVDRATELFEALQELELR</sequence>
<evidence type="ECO:0000259" key="1">
    <source>
        <dbReference type="PROSITE" id="PS51071"/>
    </source>
</evidence>